<accession>A0AAV8PMW0</accession>
<evidence type="ECO:0000313" key="1">
    <source>
        <dbReference type="EMBL" id="KAJ8494108.1"/>
    </source>
</evidence>
<evidence type="ECO:0000313" key="2">
    <source>
        <dbReference type="Proteomes" id="UP001222027"/>
    </source>
</evidence>
<dbReference type="EMBL" id="JAQQAF010000004">
    <property type="protein sequence ID" value="KAJ8494108.1"/>
    <property type="molecule type" value="Genomic_DNA"/>
</dbReference>
<dbReference type="Proteomes" id="UP001222027">
    <property type="component" value="Unassembled WGS sequence"/>
</dbReference>
<reference evidence="1 2" key="1">
    <citation type="submission" date="2022-12" db="EMBL/GenBank/DDBJ databases">
        <title>Chromosome-scale assembly of the Ensete ventricosum genome.</title>
        <authorList>
            <person name="Dussert Y."/>
            <person name="Stocks J."/>
            <person name="Wendawek A."/>
            <person name="Woldeyes F."/>
            <person name="Nichols R.A."/>
            <person name="Borrell J.S."/>
        </authorList>
    </citation>
    <scope>NUCLEOTIDE SEQUENCE [LARGE SCALE GENOMIC DNA]</scope>
    <source>
        <strain evidence="2">cv. Maze</strain>
        <tissue evidence="1">Seeds</tissue>
    </source>
</reference>
<keyword evidence="2" id="KW-1185">Reference proteome</keyword>
<proteinExistence type="predicted"/>
<comment type="caution">
    <text evidence="1">The sequence shown here is derived from an EMBL/GenBank/DDBJ whole genome shotgun (WGS) entry which is preliminary data.</text>
</comment>
<gene>
    <name evidence="1" type="ORF">OPV22_015829</name>
</gene>
<organism evidence="1 2">
    <name type="scientific">Ensete ventricosum</name>
    <name type="common">Abyssinian banana</name>
    <name type="synonym">Musa ensete</name>
    <dbReference type="NCBI Taxonomy" id="4639"/>
    <lineage>
        <taxon>Eukaryota</taxon>
        <taxon>Viridiplantae</taxon>
        <taxon>Streptophyta</taxon>
        <taxon>Embryophyta</taxon>
        <taxon>Tracheophyta</taxon>
        <taxon>Spermatophyta</taxon>
        <taxon>Magnoliopsida</taxon>
        <taxon>Liliopsida</taxon>
        <taxon>Zingiberales</taxon>
        <taxon>Musaceae</taxon>
        <taxon>Ensete</taxon>
    </lineage>
</organism>
<sequence>MQEDASIQRIKRFGNVIPFLPKPFTLLLNKQVQVYTTIASVAASRIAAGYNTQIANCLCYDGLLGATNL</sequence>
<name>A0AAV8PMW0_ENSVE</name>
<dbReference type="AlphaFoldDB" id="A0AAV8PMW0"/>
<protein>
    <submittedName>
        <fullName evidence="1">Uncharacterized protein</fullName>
    </submittedName>
</protein>